<gene>
    <name evidence="2" type="ORF">CRG98_021363</name>
</gene>
<organism evidence="2 3">
    <name type="scientific">Punica granatum</name>
    <name type="common">Pomegranate</name>
    <dbReference type="NCBI Taxonomy" id="22663"/>
    <lineage>
        <taxon>Eukaryota</taxon>
        <taxon>Viridiplantae</taxon>
        <taxon>Streptophyta</taxon>
        <taxon>Embryophyta</taxon>
        <taxon>Tracheophyta</taxon>
        <taxon>Spermatophyta</taxon>
        <taxon>Magnoliopsida</taxon>
        <taxon>eudicotyledons</taxon>
        <taxon>Gunneridae</taxon>
        <taxon>Pentapetalae</taxon>
        <taxon>rosids</taxon>
        <taxon>malvids</taxon>
        <taxon>Myrtales</taxon>
        <taxon>Lythraceae</taxon>
        <taxon>Punica</taxon>
    </lineage>
</organism>
<dbReference type="EMBL" id="PGOL01001411">
    <property type="protein sequence ID" value="PKI58281.1"/>
    <property type="molecule type" value="Genomic_DNA"/>
</dbReference>
<reference evidence="2 3" key="1">
    <citation type="submission" date="2017-11" db="EMBL/GenBank/DDBJ databases">
        <title>De-novo sequencing of pomegranate (Punica granatum L.) genome.</title>
        <authorList>
            <person name="Akparov Z."/>
            <person name="Amiraslanov A."/>
            <person name="Hajiyeva S."/>
            <person name="Abbasov M."/>
            <person name="Kaur K."/>
            <person name="Hamwieh A."/>
            <person name="Solovyev V."/>
            <person name="Salamov A."/>
            <person name="Braich B."/>
            <person name="Kosarev P."/>
            <person name="Mahmoud A."/>
            <person name="Hajiyev E."/>
            <person name="Babayeva S."/>
            <person name="Izzatullayeva V."/>
            <person name="Mammadov A."/>
            <person name="Mammadov A."/>
            <person name="Sharifova S."/>
            <person name="Ojaghi J."/>
            <person name="Eynullazada K."/>
            <person name="Bayramov B."/>
            <person name="Abdulazimova A."/>
            <person name="Shahmuradov I."/>
        </authorList>
    </citation>
    <scope>NUCLEOTIDE SEQUENCE [LARGE SCALE GENOMIC DNA]</scope>
    <source>
        <strain evidence="3">cv. AG2017</strain>
        <tissue evidence="2">Leaf</tissue>
    </source>
</reference>
<keyword evidence="3" id="KW-1185">Reference proteome</keyword>
<comment type="caution">
    <text evidence="2">The sequence shown here is derived from an EMBL/GenBank/DDBJ whole genome shotgun (WGS) entry which is preliminary data.</text>
</comment>
<sequence>MRVTNVAALWITGTTNGRTTADFNFRPLEIRRPSIPELESLIARLGHPQRNSYPSDETEASLTNRPNDKANHRRSNVILYHKAPIFDRSTSNHSTCNANL</sequence>
<protein>
    <submittedName>
        <fullName evidence="2">Uncharacterized protein</fullName>
    </submittedName>
</protein>
<name>A0A2I0JPV9_PUNGR</name>
<feature type="region of interest" description="Disordered" evidence="1">
    <location>
        <begin position="46"/>
        <end position="74"/>
    </location>
</feature>
<evidence type="ECO:0000313" key="2">
    <source>
        <dbReference type="EMBL" id="PKI58281.1"/>
    </source>
</evidence>
<feature type="compositionally biased region" description="Polar residues" evidence="1">
    <location>
        <begin position="49"/>
        <end position="65"/>
    </location>
</feature>
<accession>A0A2I0JPV9</accession>
<evidence type="ECO:0000313" key="3">
    <source>
        <dbReference type="Proteomes" id="UP000233551"/>
    </source>
</evidence>
<dbReference type="Proteomes" id="UP000233551">
    <property type="component" value="Unassembled WGS sequence"/>
</dbReference>
<proteinExistence type="predicted"/>
<evidence type="ECO:0000256" key="1">
    <source>
        <dbReference type="SAM" id="MobiDB-lite"/>
    </source>
</evidence>
<dbReference type="AlphaFoldDB" id="A0A2I0JPV9"/>